<organism evidence="2 3">
    <name type="scientific">Candidatus Woesebacteria bacterium RIFCSPHIGHO2_01_FULL_39_28</name>
    <dbReference type="NCBI Taxonomy" id="1802496"/>
    <lineage>
        <taxon>Bacteria</taxon>
        <taxon>Candidatus Woeseibacteriota</taxon>
    </lineage>
</organism>
<accession>A0A1F7YHF0</accession>
<keyword evidence="1" id="KW-0812">Transmembrane</keyword>
<reference evidence="2 3" key="1">
    <citation type="journal article" date="2016" name="Nat. Commun.">
        <title>Thousands of microbial genomes shed light on interconnected biogeochemical processes in an aquifer system.</title>
        <authorList>
            <person name="Anantharaman K."/>
            <person name="Brown C.T."/>
            <person name="Hug L.A."/>
            <person name="Sharon I."/>
            <person name="Castelle C.J."/>
            <person name="Probst A.J."/>
            <person name="Thomas B.C."/>
            <person name="Singh A."/>
            <person name="Wilkins M.J."/>
            <person name="Karaoz U."/>
            <person name="Brodie E.L."/>
            <person name="Williams K.H."/>
            <person name="Hubbard S.S."/>
            <person name="Banfield J.F."/>
        </authorList>
    </citation>
    <scope>NUCLEOTIDE SEQUENCE [LARGE SCALE GENOMIC DNA]</scope>
</reference>
<evidence type="ECO:0000313" key="2">
    <source>
        <dbReference type="EMBL" id="OGM26600.1"/>
    </source>
</evidence>
<evidence type="ECO:0000313" key="3">
    <source>
        <dbReference type="Proteomes" id="UP000178851"/>
    </source>
</evidence>
<feature type="transmembrane region" description="Helical" evidence="1">
    <location>
        <begin position="12"/>
        <end position="34"/>
    </location>
</feature>
<proteinExistence type="predicted"/>
<dbReference type="Proteomes" id="UP000178851">
    <property type="component" value="Unassembled WGS sequence"/>
</dbReference>
<dbReference type="AlphaFoldDB" id="A0A1F7YHF0"/>
<name>A0A1F7YHF0_9BACT</name>
<keyword evidence="1" id="KW-0472">Membrane</keyword>
<gene>
    <name evidence="2" type="ORF">A2627_01090</name>
</gene>
<dbReference type="EMBL" id="MGGI01000012">
    <property type="protein sequence ID" value="OGM26600.1"/>
    <property type="molecule type" value="Genomic_DNA"/>
</dbReference>
<protein>
    <submittedName>
        <fullName evidence="2">Uncharacterized protein</fullName>
    </submittedName>
</protein>
<evidence type="ECO:0000256" key="1">
    <source>
        <dbReference type="SAM" id="Phobius"/>
    </source>
</evidence>
<keyword evidence="1" id="KW-1133">Transmembrane helix</keyword>
<comment type="caution">
    <text evidence="2">The sequence shown here is derived from an EMBL/GenBank/DDBJ whole genome shotgun (WGS) entry which is preliminary data.</text>
</comment>
<sequence>MSFTAQKRSAGFIHIAALLAMVALLIGGLAFYSLNKGRSNSQKKVLSASSENKSTTTEFKKAKLLGLFEIQISKKITVSAQTGQIVSESEDTFSKILEKLSF</sequence>